<dbReference type="CDD" id="cd22434">
    <property type="entry name" value="KH-I_HNRNPK_rpt3"/>
    <property type="match status" value="1"/>
</dbReference>
<evidence type="ECO:0000256" key="2">
    <source>
        <dbReference type="PROSITE-ProRule" id="PRU00117"/>
    </source>
</evidence>
<name>A0A1L8DH77_9DIPT</name>
<evidence type="ECO:0000259" key="4">
    <source>
        <dbReference type="SMART" id="SM00322"/>
    </source>
</evidence>
<accession>A0A1L8DH77</accession>
<reference evidence="5" key="1">
    <citation type="submission" date="2016-12" db="EMBL/GenBank/DDBJ databases">
        <title>An insight into the sialome and mialome of the sand fly, Nyssomyia neivai.</title>
        <authorList>
            <person name="Sebastian V."/>
            <person name="Goulart T.M."/>
            <person name="Oliveira W."/>
            <person name="Calvo E."/>
            <person name="Oliveira L.F."/>
            <person name="Pinto M.C."/>
            <person name="Rosselino A.M."/>
            <person name="Ribeiro J.M."/>
        </authorList>
    </citation>
    <scope>NUCLEOTIDE SEQUENCE</scope>
</reference>
<dbReference type="InterPro" id="IPR036612">
    <property type="entry name" value="KH_dom_type_1_sf"/>
</dbReference>
<dbReference type="Pfam" id="PF00013">
    <property type="entry name" value="KH_1"/>
    <property type="match status" value="3"/>
</dbReference>
<dbReference type="PROSITE" id="PS50084">
    <property type="entry name" value="KH_TYPE_1"/>
    <property type="match status" value="3"/>
</dbReference>
<dbReference type="CDD" id="cd22433">
    <property type="entry name" value="KH-I_HNRNPK_rpt2"/>
    <property type="match status" value="1"/>
</dbReference>
<dbReference type="EMBL" id="GFDF01008276">
    <property type="protein sequence ID" value="JAV05808.1"/>
    <property type="molecule type" value="Transcribed_RNA"/>
</dbReference>
<organism evidence="5">
    <name type="scientific">Nyssomyia neivai</name>
    <dbReference type="NCBI Taxonomy" id="330878"/>
    <lineage>
        <taxon>Eukaryota</taxon>
        <taxon>Metazoa</taxon>
        <taxon>Ecdysozoa</taxon>
        <taxon>Arthropoda</taxon>
        <taxon>Hexapoda</taxon>
        <taxon>Insecta</taxon>
        <taxon>Pterygota</taxon>
        <taxon>Neoptera</taxon>
        <taxon>Endopterygota</taxon>
        <taxon>Diptera</taxon>
        <taxon>Nematocera</taxon>
        <taxon>Psychodoidea</taxon>
        <taxon>Psychodidae</taxon>
        <taxon>Nyssomyia</taxon>
    </lineage>
</organism>
<feature type="region of interest" description="Disordered" evidence="3">
    <location>
        <begin position="222"/>
        <end position="299"/>
    </location>
</feature>
<dbReference type="AlphaFoldDB" id="A0A1L8DH77"/>
<dbReference type="CDD" id="cd22432">
    <property type="entry name" value="KH-I_HNRNPK_rpt1"/>
    <property type="match status" value="1"/>
</dbReference>
<dbReference type="InterPro" id="IPR004088">
    <property type="entry name" value="KH_dom_type_1"/>
</dbReference>
<evidence type="ECO:0000256" key="3">
    <source>
        <dbReference type="SAM" id="MobiDB-lite"/>
    </source>
</evidence>
<dbReference type="PANTHER" id="PTHR10288">
    <property type="entry name" value="KH DOMAIN CONTAINING RNA BINDING PROTEIN"/>
    <property type="match status" value="1"/>
</dbReference>
<evidence type="ECO:0000256" key="1">
    <source>
        <dbReference type="ARBA" id="ARBA00022737"/>
    </source>
</evidence>
<dbReference type="SUPFAM" id="SSF54791">
    <property type="entry name" value="Eukaryotic type KH-domain (KH-domain type I)"/>
    <property type="match status" value="3"/>
</dbReference>
<dbReference type="GO" id="GO:0010468">
    <property type="term" value="P:regulation of gene expression"/>
    <property type="evidence" value="ECO:0007669"/>
    <property type="project" value="UniProtKB-ARBA"/>
</dbReference>
<proteinExistence type="predicted"/>
<keyword evidence="2" id="KW-0694">RNA-binding</keyword>
<dbReference type="GO" id="GO:0003723">
    <property type="term" value="F:RNA binding"/>
    <property type="evidence" value="ECO:0007669"/>
    <property type="project" value="UniProtKB-UniRule"/>
</dbReference>
<feature type="domain" description="K Homology" evidence="4">
    <location>
        <begin position="121"/>
        <end position="192"/>
    </location>
</feature>
<protein>
    <submittedName>
        <fullName evidence="5">Putative polyc-binding hnrnp-k protein hrb57a/hnrnp</fullName>
    </submittedName>
</protein>
<dbReference type="SMART" id="SM00322">
    <property type="entry name" value="KH"/>
    <property type="match status" value="3"/>
</dbReference>
<feature type="compositionally biased region" description="Basic and acidic residues" evidence="3">
    <location>
        <begin position="251"/>
        <end position="264"/>
    </location>
</feature>
<dbReference type="FunFam" id="3.30.1370.10:FF:000025">
    <property type="entry name" value="Heterogeneous nuclear ribonucleoprotein K, like"/>
    <property type="match status" value="1"/>
</dbReference>
<feature type="domain" description="K Homology" evidence="4">
    <location>
        <begin position="371"/>
        <end position="441"/>
    </location>
</feature>
<dbReference type="Gene3D" id="3.30.1370.10">
    <property type="entry name" value="K Homology domain, type 1"/>
    <property type="match status" value="3"/>
</dbReference>
<keyword evidence="1" id="KW-0677">Repeat</keyword>
<sequence>MRKGFNMANNEDYDYIYEEEHDIQIEKSNMKRDAGSDGEGPNKKIRKNDEVIRLLIPSKIAGAIIGKGGQNIQKLRAQYKATVSVDDCQGPERTVLISSDMESVCNILAEMLKNFEGKEDGEIDLRLLIHQSLAGCVIGKSGSKIKELRDKIGSRIKIFSNLAPQSTDRIVQILGKPDHCIDSIKEIVSLLKSTPVRGPVHNYDPLNFDDVYSEEYGGYGSSGSGNGFRNGGRFGSSNRGSDRGGGMEQRFGGDRERRDIDRNRGGGPMGRMENRGDFQDPWARPQMGNGGPMGGNSPNMNMPMGGTGMNYGGMGNGGSMGGSGGTGSGSGMGMGGGNMGSNFGMGSGGGGANMGGNMGGNSGGPGPLEMDKSTTQVTIPKDLAGAIIGKGGGRIRRIRTESNAFITIDEPLPGSNDRIITITGTPKQIQTAQYLLQQSVHENRRKF</sequence>
<dbReference type="InterPro" id="IPR004087">
    <property type="entry name" value="KH_dom"/>
</dbReference>
<feature type="domain" description="K Homology" evidence="4">
    <location>
        <begin position="48"/>
        <end position="116"/>
    </location>
</feature>
<feature type="compositionally biased region" description="Gly residues" evidence="3">
    <location>
        <begin position="222"/>
        <end position="234"/>
    </location>
</feature>
<evidence type="ECO:0000313" key="5">
    <source>
        <dbReference type="EMBL" id="JAV05808.1"/>
    </source>
</evidence>